<evidence type="ECO:0000256" key="22">
    <source>
        <dbReference type="ARBA" id="ARBA00035370"/>
    </source>
</evidence>
<dbReference type="GO" id="GO:0030154">
    <property type="term" value="P:cell differentiation"/>
    <property type="evidence" value="ECO:0007669"/>
    <property type="project" value="TreeGrafter"/>
</dbReference>
<dbReference type="InterPro" id="IPR028364">
    <property type="entry name" value="Ribosomal_uL1/biogenesis"/>
</dbReference>
<evidence type="ECO:0000256" key="2">
    <source>
        <dbReference type="ARBA" id="ARBA00004123"/>
    </source>
</evidence>
<dbReference type="Pfam" id="PF00105">
    <property type="entry name" value="zf-C4"/>
    <property type="match status" value="1"/>
</dbReference>
<feature type="compositionally biased region" description="Low complexity" evidence="24">
    <location>
        <begin position="280"/>
        <end position="295"/>
    </location>
</feature>
<dbReference type="FunFam" id="3.30.190.20:FF:000006">
    <property type="entry name" value="Ribosomal protein"/>
    <property type="match status" value="1"/>
</dbReference>
<evidence type="ECO:0000256" key="21">
    <source>
        <dbReference type="ARBA" id="ARBA00035241"/>
    </source>
</evidence>
<feature type="compositionally biased region" description="Pro residues" evidence="24">
    <location>
        <begin position="581"/>
        <end position="590"/>
    </location>
</feature>
<dbReference type="Proteomes" id="UP001221898">
    <property type="component" value="Unassembled WGS sequence"/>
</dbReference>
<evidence type="ECO:0000259" key="28">
    <source>
        <dbReference type="PROSITE" id="PS51843"/>
    </source>
</evidence>
<dbReference type="InterPro" id="IPR021025">
    <property type="entry name" value="Fanconi_anaemia_gr_E_prot_C"/>
</dbReference>
<dbReference type="SMART" id="SM00399">
    <property type="entry name" value="ZnF_C4"/>
    <property type="match status" value="1"/>
</dbReference>
<accession>A0AAD7RBI8</accession>
<dbReference type="CDD" id="cd06965">
    <property type="entry name" value="NR_DBD_Ppar"/>
    <property type="match status" value="1"/>
</dbReference>
<dbReference type="FunFam" id="1.10.565.10:FF:000013">
    <property type="entry name" value="Peroxisome proliferator-activated receptor delta"/>
    <property type="match status" value="1"/>
</dbReference>
<evidence type="ECO:0000256" key="24">
    <source>
        <dbReference type="SAM" id="MobiDB-lite"/>
    </source>
</evidence>
<dbReference type="PROSITE" id="PS51843">
    <property type="entry name" value="NR_LBD"/>
    <property type="match status" value="1"/>
</dbReference>
<feature type="compositionally biased region" description="Low complexity" evidence="24">
    <location>
        <begin position="347"/>
        <end position="361"/>
    </location>
</feature>
<evidence type="ECO:0000256" key="20">
    <source>
        <dbReference type="ARBA" id="ARBA00023274"/>
    </source>
</evidence>
<evidence type="ECO:0000256" key="1">
    <source>
        <dbReference type="ARBA" id="ARBA00000900"/>
    </source>
</evidence>
<evidence type="ECO:0000256" key="10">
    <source>
        <dbReference type="ARBA" id="ARBA00022771"/>
    </source>
</evidence>
<dbReference type="GO" id="GO:0061630">
    <property type="term" value="F:ubiquitin protein ligase activity"/>
    <property type="evidence" value="ECO:0007669"/>
    <property type="project" value="UniProtKB-EC"/>
</dbReference>
<dbReference type="GO" id="GO:0006631">
    <property type="term" value="P:fatty acid metabolic process"/>
    <property type="evidence" value="ECO:0007669"/>
    <property type="project" value="TreeGrafter"/>
</dbReference>
<keyword evidence="8 23" id="KW-0479">Metal-binding</keyword>
<evidence type="ECO:0000256" key="11">
    <source>
        <dbReference type="ARBA" id="ARBA00022786"/>
    </source>
</evidence>
<evidence type="ECO:0000256" key="19">
    <source>
        <dbReference type="ARBA" id="ARBA00023242"/>
    </source>
</evidence>
<evidence type="ECO:0000256" key="7">
    <source>
        <dbReference type="ARBA" id="ARBA00022679"/>
    </source>
</evidence>
<proteinExistence type="inferred from homology"/>
<organism evidence="29 30">
    <name type="scientific">Aldrovandia affinis</name>
    <dbReference type="NCBI Taxonomy" id="143900"/>
    <lineage>
        <taxon>Eukaryota</taxon>
        <taxon>Metazoa</taxon>
        <taxon>Chordata</taxon>
        <taxon>Craniata</taxon>
        <taxon>Vertebrata</taxon>
        <taxon>Euteleostomi</taxon>
        <taxon>Actinopterygii</taxon>
        <taxon>Neopterygii</taxon>
        <taxon>Teleostei</taxon>
        <taxon>Notacanthiformes</taxon>
        <taxon>Halosauridae</taxon>
        <taxon>Aldrovandia</taxon>
    </lineage>
</organism>
<keyword evidence="20" id="KW-0687">Ribonucleoprotein</keyword>
<dbReference type="Gene3D" id="3.30.190.20">
    <property type="match status" value="1"/>
</dbReference>
<keyword evidence="12 23" id="KW-0862">Zinc</keyword>
<dbReference type="SMART" id="SM00430">
    <property type="entry name" value="HOLI"/>
    <property type="match status" value="1"/>
</dbReference>
<evidence type="ECO:0000256" key="23">
    <source>
        <dbReference type="PROSITE-ProRule" id="PRU00723"/>
    </source>
</evidence>
<dbReference type="PROSITE" id="PS00518">
    <property type="entry name" value="ZF_RING_1"/>
    <property type="match status" value="1"/>
</dbReference>
<dbReference type="InterPro" id="IPR013088">
    <property type="entry name" value="Znf_NHR/GATA"/>
</dbReference>
<dbReference type="CDD" id="cd07439">
    <property type="entry name" value="FANCE_c-term"/>
    <property type="match status" value="1"/>
</dbReference>
<dbReference type="CDD" id="cd06932">
    <property type="entry name" value="NR_LBD_PPAR"/>
    <property type="match status" value="1"/>
</dbReference>
<keyword evidence="17" id="KW-0804">Transcription</keyword>
<dbReference type="SMART" id="SM00184">
    <property type="entry name" value="RING"/>
    <property type="match status" value="1"/>
</dbReference>
<dbReference type="GO" id="GO:0005634">
    <property type="term" value="C:nucleus"/>
    <property type="evidence" value="ECO:0007669"/>
    <property type="project" value="UniProtKB-SubCell"/>
</dbReference>
<feature type="region of interest" description="Disordered" evidence="24">
    <location>
        <begin position="1148"/>
        <end position="1172"/>
    </location>
</feature>
<evidence type="ECO:0000256" key="3">
    <source>
        <dbReference type="ARBA" id="ARBA00004906"/>
    </source>
</evidence>
<keyword evidence="9" id="KW-0677">Repeat</keyword>
<dbReference type="InterPro" id="IPR035500">
    <property type="entry name" value="NHR-like_dom_sf"/>
</dbReference>
<feature type="region of interest" description="Disordered" evidence="24">
    <location>
        <begin position="202"/>
        <end position="247"/>
    </location>
</feature>
<dbReference type="GO" id="GO:0010887">
    <property type="term" value="P:negative regulation of cholesterol storage"/>
    <property type="evidence" value="ECO:0007669"/>
    <property type="project" value="TreeGrafter"/>
</dbReference>
<name>A0AAD7RBI8_9TELE</name>
<keyword evidence="13" id="KW-0689">Ribosomal protein</keyword>
<evidence type="ECO:0000256" key="15">
    <source>
        <dbReference type="ARBA" id="ARBA00023125"/>
    </source>
</evidence>
<feature type="compositionally biased region" description="Gly residues" evidence="24">
    <location>
        <begin position="306"/>
        <end position="319"/>
    </location>
</feature>
<dbReference type="InterPro" id="IPR013083">
    <property type="entry name" value="Znf_RING/FYVE/PHD"/>
</dbReference>
<dbReference type="FunFam" id="3.30.50.10:FF:000010">
    <property type="entry name" value="Peroxisome proliferator-activated receptor gamma"/>
    <property type="match status" value="1"/>
</dbReference>
<dbReference type="GO" id="GO:0050728">
    <property type="term" value="P:negative regulation of inflammatory response"/>
    <property type="evidence" value="ECO:0007669"/>
    <property type="project" value="TreeGrafter"/>
</dbReference>
<reference evidence="29" key="1">
    <citation type="journal article" date="2023" name="Science">
        <title>Genome structures resolve the early diversification of teleost fishes.</title>
        <authorList>
            <person name="Parey E."/>
            <person name="Louis A."/>
            <person name="Montfort J."/>
            <person name="Bouchez O."/>
            <person name="Roques C."/>
            <person name="Iampietro C."/>
            <person name="Lluch J."/>
            <person name="Castinel A."/>
            <person name="Donnadieu C."/>
            <person name="Desvignes T."/>
            <person name="Floi Bucao C."/>
            <person name="Jouanno E."/>
            <person name="Wen M."/>
            <person name="Mejri S."/>
            <person name="Dirks R."/>
            <person name="Jansen H."/>
            <person name="Henkel C."/>
            <person name="Chen W.J."/>
            <person name="Zahm M."/>
            <person name="Cabau C."/>
            <person name="Klopp C."/>
            <person name="Thompson A.W."/>
            <person name="Robinson-Rechavi M."/>
            <person name="Braasch I."/>
            <person name="Lecointre G."/>
            <person name="Bobe J."/>
            <person name="Postlethwait J.H."/>
            <person name="Berthelot C."/>
            <person name="Roest Crollius H."/>
            <person name="Guiguen Y."/>
        </authorList>
    </citation>
    <scope>NUCLEOTIDE SEQUENCE</scope>
    <source>
        <strain evidence="29">NC1722</strain>
    </source>
</reference>
<keyword evidence="18" id="KW-0675">Receptor</keyword>
<feature type="domain" description="Nuclear receptor" evidence="27">
    <location>
        <begin position="741"/>
        <end position="815"/>
    </location>
</feature>
<comment type="caution">
    <text evidence="29">The sequence shown here is derived from an EMBL/GenBank/DDBJ whole genome shotgun (WGS) entry which is preliminary data.</text>
</comment>
<feature type="region of interest" description="Disordered" evidence="24">
    <location>
        <begin position="1582"/>
        <end position="1615"/>
    </location>
</feature>
<keyword evidence="7" id="KW-0808">Transferase</keyword>
<dbReference type="PRINTS" id="PR00047">
    <property type="entry name" value="STROIDFINGER"/>
</dbReference>
<dbReference type="Pfam" id="PF00104">
    <property type="entry name" value="Hormone_recep"/>
    <property type="match status" value="1"/>
</dbReference>
<keyword evidence="19" id="KW-0539">Nucleus</keyword>
<dbReference type="InterPro" id="IPR050234">
    <property type="entry name" value="Nuclear_hormone_rcpt_NR1"/>
</dbReference>
<dbReference type="InterPro" id="IPR016095">
    <property type="entry name" value="Ribosomal_uL1_3-a/b-sand"/>
</dbReference>
<dbReference type="InterPro" id="IPR003074">
    <property type="entry name" value="1Cnucl_rcpt"/>
</dbReference>
<dbReference type="PROSITE" id="PS50089">
    <property type="entry name" value="ZF_RING_2"/>
    <property type="match status" value="1"/>
</dbReference>
<dbReference type="Pfam" id="PF11510">
    <property type="entry name" value="FA_FANCE"/>
    <property type="match status" value="1"/>
</dbReference>
<dbReference type="InterPro" id="IPR000536">
    <property type="entry name" value="Nucl_hrmn_rcpt_lig-bd"/>
</dbReference>
<dbReference type="SUPFAM" id="SSF57716">
    <property type="entry name" value="Glucocorticoid receptor-like (DNA-binding domain)"/>
    <property type="match status" value="1"/>
</dbReference>
<dbReference type="InterPro" id="IPR023674">
    <property type="entry name" value="Ribosomal_uL1-like"/>
</dbReference>
<dbReference type="PRINTS" id="PR01288">
    <property type="entry name" value="PROXISOMEPAR"/>
</dbReference>
<comment type="pathway">
    <text evidence="3">Protein modification; protein ubiquitination.</text>
</comment>
<feature type="compositionally biased region" description="Polar residues" evidence="24">
    <location>
        <begin position="1158"/>
        <end position="1171"/>
    </location>
</feature>
<dbReference type="GO" id="GO:1990904">
    <property type="term" value="C:ribonucleoprotein complex"/>
    <property type="evidence" value="ECO:0007669"/>
    <property type="project" value="UniProtKB-KW"/>
</dbReference>
<evidence type="ECO:0000256" key="16">
    <source>
        <dbReference type="ARBA" id="ARBA00023159"/>
    </source>
</evidence>
<evidence type="ECO:0000256" key="8">
    <source>
        <dbReference type="ARBA" id="ARBA00022723"/>
    </source>
</evidence>
<dbReference type="EC" id="2.3.2.27" evidence="6"/>
<dbReference type="FunFam" id="3.40.50.790:FF:000002">
    <property type="entry name" value="Ribosomal protein"/>
    <property type="match status" value="1"/>
</dbReference>
<gene>
    <name evidence="29" type="ORF">AAFF_G00266930</name>
</gene>
<feature type="compositionally biased region" description="Pro residues" evidence="24">
    <location>
        <begin position="1116"/>
        <end position="1125"/>
    </location>
</feature>
<feature type="compositionally biased region" description="Polar residues" evidence="24">
    <location>
        <begin position="564"/>
        <end position="577"/>
    </location>
</feature>
<evidence type="ECO:0000256" key="17">
    <source>
        <dbReference type="ARBA" id="ARBA00023163"/>
    </source>
</evidence>
<dbReference type="Pfam" id="PF00687">
    <property type="entry name" value="Ribosomal_L1"/>
    <property type="match status" value="1"/>
</dbReference>
<dbReference type="EMBL" id="JAINUG010000367">
    <property type="protein sequence ID" value="KAJ8373282.1"/>
    <property type="molecule type" value="Genomic_DNA"/>
</dbReference>
<dbReference type="PRINTS" id="PR00398">
    <property type="entry name" value="STRDHORMONER"/>
</dbReference>
<dbReference type="FunFam" id="3.30.190.20:FF:000009">
    <property type="entry name" value="Ribosomal protein L10a"/>
    <property type="match status" value="1"/>
</dbReference>
<dbReference type="PROSITE" id="PS00031">
    <property type="entry name" value="NUCLEAR_REC_DBD_1"/>
    <property type="match status" value="1"/>
</dbReference>
<evidence type="ECO:0000259" key="27">
    <source>
        <dbReference type="PROSITE" id="PS51030"/>
    </source>
</evidence>
<feature type="region of interest" description="Disordered" evidence="24">
    <location>
        <begin position="1987"/>
        <end position="2060"/>
    </location>
</feature>
<dbReference type="Gene3D" id="3.30.50.10">
    <property type="entry name" value="Erythroid Transcription Factor GATA-1, subunit A"/>
    <property type="match status" value="1"/>
</dbReference>
<keyword evidence="14" id="KW-0805">Transcription regulation</keyword>
<comment type="similarity">
    <text evidence="5">Belongs to the universal ribosomal protein uL1 family.</text>
</comment>
<dbReference type="GO" id="GO:0005840">
    <property type="term" value="C:ribosome"/>
    <property type="evidence" value="ECO:0007669"/>
    <property type="project" value="UniProtKB-KW"/>
</dbReference>
<dbReference type="FunFam" id="3.30.40.10:FF:000117">
    <property type="entry name" value="Probable E3 ubiquitin-protein ligase makorin-1"/>
    <property type="match status" value="1"/>
</dbReference>
<dbReference type="InterPro" id="IPR023673">
    <property type="entry name" value="Ribosomal_uL1_CS"/>
</dbReference>
<evidence type="ECO:0000256" key="6">
    <source>
        <dbReference type="ARBA" id="ARBA00012483"/>
    </source>
</evidence>
<feature type="region of interest" description="Disordered" evidence="24">
    <location>
        <begin position="531"/>
        <end position="594"/>
    </location>
</feature>
<dbReference type="CDD" id="cd00403">
    <property type="entry name" value="Ribosomal_L1"/>
    <property type="match status" value="1"/>
</dbReference>
<feature type="compositionally biased region" description="Basic and acidic residues" evidence="24">
    <location>
        <begin position="1993"/>
        <end position="2011"/>
    </location>
</feature>
<evidence type="ECO:0000256" key="18">
    <source>
        <dbReference type="ARBA" id="ARBA00023170"/>
    </source>
</evidence>
<dbReference type="Gene3D" id="1.10.565.10">
    <property type="entry name" value="Retinoid X Receptor"/>
    <property type="match status" value="1"/>
</dbReference>
<feature type="compositionally biased region" description="Pro residues" evidence="24">
    <location>
        <begin position="77"/>
        <end position="94"/>
    </location>
</feature>
<dbReference type="PROSITE" id="PS51030">
    <property type="entry name" value="NUCLEAR_REC_DBD_2"/>
    <property type="match status" value="1"/>
</dbReference>
<keyword evidence="16" id="KW-0010">Activator</keyword>
<dbReference type="PROSITE" id="PS01199">
    <property type="entry name" value="RIBOSOMAL_L1"/>
    <property type="match status" value="1"/>
</dbReference>
<dbReference type="InterPro" id="IPR000571">
    <property type="entry name" value="Znf_CCCH"/>
</dbReference>
<dbReference type="InterPro" id="IPR001723">
    <property type="entry name" value="Nuclear_hrmn_rcpt"/>
</dbReference>
<dbReference type="GO" id="GO:0045944">
    <property type="term" value="P:positive regulation of transcription by RNA polymerase II"/>
    <property type="evidence" value="ECO:0007669"/>
    <property type="project" value="TreeGrafter"/>
</dbReference>
<dbReference type="GO" id="GO:0009755">
    <property type="term" value="P:hormone-mediated signaling pathway"/>
    <property type="evidence" value="ECO:0007669"/>
    <property type="project" value="TreeGrafter"/>
</dbReference>
<evidence type="ECO:0000313" key="29">
    <source>
        <dbReference type="EMBL" id="KAJ8373282.1"/>
    </source>
</evidence>
<dbReference type="InterPro" id="IPR001841">
    <property type="entry name" value="Znf_RING"/>
</dbReference>
<dbReference type="InterPro" id="IPR003075">
    <property type="entry name" value="1Cnucl_rcpt_B"/>
</dbReference>
<dbReference type="GO" id="GO:0004879">
    <property type="term" value="F:nuclear receptor activity"/>
    <property type="evidence" value="ECO:0007669"/>
    <property type="project" value="InterPro"/>
</dbReference>
<dbReference type="GO" id="GO:0045923">
    <property type="term" value="P:positive regulation of fatty acid metabolic process"/>
    <property type="evidence" value="ECO:0007669"/>
    <property type="project" value="TreeGrafter"/>
</dbReference>
<keyword evidence="10 23" id="KW-0863">Zinc-finger</keyword>
<dbReference type="SUPFAM" id="SSF56808">
    <property type="entry name" value="Ribosomal protein L1"/>
    <property type="match status" value="1"/>
</dbReference>
<feature type="domain" description="C3H1-type" evidence="26">
    <location>
        <begin position="1741"/>
        <end position="1769"/>
    </location>
</feature>
<feature type="compositionally biased region" description="Low complexity" evidence="24">
    <location>
        <begin position="1328"/>
        <end position="1337"/>
    </location>
</feature>
<evidence type="ECO:0000259" key="25">
    <source>
        <dbReference type="PROSITE" id="PS50089"/>
    </source>
</evidence>
<feature type="region of interest" description="Disordered" evidence="24">
    <location>
        <begin position="1099"/>
        <end position="1131"/>
    </location>
</feature>
<evidence type="ECO:0000259" key="26">
    <source>
        <dbReference type="PROSITE" id="PS50103"/>
    </source>
</evidence>
<feature type="domain" description="RING-type" evidence="25">
    <location>
        <begin position="1658"/>
        <end position="1712"/>
    </location>
</feature>
<dbReference type="PANTHER" id="PTHR24082">
    <property type="entry name" value="NUCLEAR HORMONE RECEPTOR"/>
    <property type="match status" value="1"/>
</dbReference>
<protein>
    <recommendedName>
        <fullName evidence="21">Large ribosomal subunit protein uL1</fullName>
        <ecNumber evidence="6">2.3.2.27</ecNumber>
    </recommendedName>
    <alternativeName>
        <fullName evidence="22">60S ribosomal protein L10a</fullName>
    </alternativeName>
</protein>
<comment type="subcellular location">
    <subcellularLocation>
        <location evidence="2">Nucleus</location>
    </subcellularLocation>
</comment>
<feature type="region of interest" description="Disordered" evidence="24">
    <location>
        <begin position="73"/>
        <end position="105"/>
    </location>
</feature>
<evidence type="ECO:0000256" key="5">
    <source>
        <dbReference type="ARBA" id="ARBA00010531"/>
    </source>
</evidence>
<dbReference type="GO" id="GO:0008270">
    <property type="term" value="F:zinc ion binding"/>
    <property type="evidence" value="ECO:0007669"/>
    <property type="project" value="UniProtKB-KW"/>
</dbReference>
<dbReference type="SUPFAM" id="SSF48508">
    <property type="entry name" value="Nuclear receptor ligand-binding domain"/>
    <property type="match status" value="1"/>
</dbReference>
<keyword evidence="11" id="KW-0833">Ubl conjugation pathway</keyword>
<evidence type="ECO:0000256" key="13">
    <source>
        <dbReference type="ARBA" id="ARBA00022980"/>
    </source>
</evidence>
<feature type="region of interest" description="Disordered" evidence="24">
    <location>
        <begin position="260"/>
        <end position="375"/>
    </location>
</feature>
<evidence type="ECO:0000256" key="9">
    <source>
        <dbReference type="ARBA" id="ARBA00022737"/>
    </source>
</evidence>
<dbReference type="GO" id="GO:0001227">
    <property type="term" value="F:DNA-binding transcription repressor activity, RNA polymerase II-specific"/>
    <property type="evidence" value="ECO:0007669"/>
    <property type="project" value="TreeGrafter"/>
</dbReference>
<dbReference type="GO" id="GO:0000978">
    <property type="term" value="F:RNA polymerase II cis-regulatory region sequence-specific DNA binding"/>
    <property type="evidence" value="ECO:0007669"/>
    <property type="project" value="TreeGrafter"/>
</dbReference>
<feature type="zinc finger region" description="C3H1-type" evidence="23">
    <location>
        <begin position="1741"/>
        <end position="1769"/>
    </location>
</feature>
<comment type="catalytic activity">
    <reaction evidence="1">
        <text>S-ubiquitinyl-[E2 ubiquitin-conjugating enzyme]-L-cysteine + [acceptor protein]-L-lysine = [E2 ubiquitin-conjugating enzyme]-L-cysteine + N(6)-ubiquitinyl-[acceptor protein]-L-lysine.</text>
        <dbReference type="EC" id="2.3.2.27"/>
    </reaction>
</comment>
<feature type="region of interest" description="Disordered" evidence="24">
    <location>
        <begin position="2336"/>
        <end position="2357"/>
    </location>
</feature>
<evidence type="ECO:0000313" key="30">
    <source>
        <dbReference type="Proteomes" id="UP001221898"/>
    </source>
</evidence>
<sequence>MWFRVISPSGVISSYGSHSRSQLTHLASVQTCPAWGSVPLAQVEPALCGRAMCFHTFQELTWGLQRLPYVLHGGPEPAHPPPPPGADSQTPPPIGADDQGQSDRDEFRTASLTGNAHHTTPAQIRVCCLEPCQSWNTYVGQWSYILVPERAAGRAEFGCRRNGSPLQENRTGRTGCVVFLILPGGCDCSSAIPQTFLSRLQPKDLRSVQRPQTQRRHAPPGVCRVQGQQRYTGGSREPGERGPQMDAVPMAGLQPITAGVKREEPEQGGVAREGVANGRASPQDSPDPADALLDLASRDEGRGQRGRGQTGRGQTGRGWDGTSDAGRAEPEAPEPGGTRSPRRRSPTRPSASSSGTRPRTPFLLLDGPELAHPPPFPWGTARLGLDQGRSRATTLMNVLLASLPSLGRTANRRPWWRSRPEPTLARRRIEPRSPWPASNVWIALSPHSKKVSGSNPGQGPFCVEFACSPRVRVGFLRPQQLVSAWLRLASGAEPSSTPLCERVSLGRQIHLLRDGTSPTCSFYRDASFRSSNELMPAPPPPGRTAKPRSRSGLTTRAAHYRSPETGSDMQLGTTSSEPEPTKPQLPPPSGTPGQSRLWCDQWNGTLVAVASIERCYGSVGRSSCSTCDRAQVRWGYRDSQDRMCRAGSTCVMKLCLLSISQSILLSVLLSVSPSCSLSQLSVSQSVLLSVLASMSQSVPLCVTVSVCPALCPSVHLSQTSSPSLSEQLHLGREDQAGAGINVECRICGDKASGFHYGVHACEGCKGFFRRTIQMKLEYDRCERSCRIQKKSRNKCQYCRFQKCLLQGMSHDAIRYGRMPEAEKRKLVAGLLAGETSLHSPGGSDLKSLAKRVNSAYLKNLNMTKKKARSILTGKTCSSSPFVIHDMDTLWQAENGLVWSQLISGAPPHKEIGVHVFYRCQCTTVETVRELTEFAKNIPGFVDLFLNDQVTLLKYGVHEAIFAMLPSLMNKDGLLVANGKGFVTREFLRSLRKPFSDIMEPKFEFAVKFNALELDDSDLALFVAAIILCGDRPGLMNFRQVEDIQDGILQALDLHLQATHADSAHLFPKLLQKMADLRQLSPRRPCTLCCRRSTRTSCARKKPAVTSSRSSPDAGVGPPPSPPSSPPRSDECLEGHFTVLATRGPVFRPSASHCRSPETDSQLPPSSGTPDQSRLWRDLVEWNPGRSGMPTLLMITLVLDVLCHVTLCLCPCASGREPVSLAVSHARRSETHPYRSTSLQHLLSAMLFEGDGTFKFAAVALRPAVTKEKYRLLLPGGGGGAGVSRHELAKDRGGLPWTKRRGWVASSRGTPLQGLGVTDWTGPGHGPHRSASSANRNSQAPPPIGADDQGWSGAVGFQTATVIGSSHSYRTSRYGASVVGFVSEEADLPARRASRPGGRAEDSWRDAARAALARAALLRCVTRARRFPPFVPTARALLLRWSDTASCTRTRTNALLAWPGRRAVLTDCGRLFHHRGVRTEKRYQHVLQPHGQPFGAGHRSLLDRRGSEPSMPPPRGGSRWARRVSEPLVTGVVSLQHGFDRLAMGVVQEEEHAAAHTPGRRPVSSQVARLESSGPLAQGLSQLHHHGHNISRREFSQRCHRAPPTAPPTASPAARTGPVIATKVKEDLRPAGGAGERRGCPATRVRSVEAYRQSKDVVCGICMDRVYEKPVAQERRFGILPNCSHAFCLGCIVTWRKTKDFQDEVVKACPQCRVKSSYYIPSKYWVSDGEPKQTLIASFKEKSSKIKCIYFMKHGCCPFKSECIYRHELPNGYQPRRRRSSPMPSSGSLEDLDSDSLQLLHYILALTLLDDDDVLDDVDYFQLAAVLRSYPTLSILTPPVSEAAGMAISQDSQTSVGPRNGMDAAVLLQRFDGRSRLLLRALLLSAAGGARRARWVFQRQNQRSDPDLSMHTFLDTLCQDEPWLDEESQALSLPGAVTRGFGRCSDSCGVTCTRRRRGPALRTLRSAHAAGTDWGRCVRGWGPVPAWGGGVSWEPRREGAGPPVPERKRTGEEAGLDGDSEGMGSQSKRRRLEPGSPPADVRELQLGPPRLPGGVEGVPMETVPTETIPVETVPVETVPMETVPVETIPMETPWRTVPWKLPALAVSPDRGGEGEGEPASASVPQIKELLETEWDPDSSSTVLQVFNDCDPPQVELLCAALCLSQVADQTLPQFSSSLLAVTPDLSFSTASALIRSLLLGKVLSLSEPASRCLVTAATSLCGRYPRPTCCALIGPVLKAGQTGSAQAELLCRLIEDGLEPQYQVLVFGQVLAVPWGEGELSIIHSLLDSKVELSEDSFSLFTAQLGQQAPRFPRCTRFSRVLLTVLTKYQSHVSPATLTASNSDSGDSGDSGESGDSGDCSTQAFAGLLPGSERDVPEEVPAGSPEEDLSFLTAQRPALLHAFWDILFLKTQRLACPQCSAFAFWDISFLKTQRLACPCGVKREVKMSVDCVVLESHKVSRDTLYEAVREVQAGSVTKPRKFVESVELQISLKNYDPQKDKRFSGTVRLKTTPRPKFSVCVLGDQQHCDEAKAAELPHMDIEALKKLNKNKKLVKKLAKKYDAFLASESLIKQIPRILGPGLNKAGKFPSLLTHNENLNTKVDEVKSTIKFQMKKVLCLAVAVGHVKMTEEELVYNIHLAVNFLVSLLKKNWQNVRALYIKSTMGKPQRLCAISGSSQSPCYGSYCCPQDYCTTIQPPPSILSALLSVALSDCSSTSRIFSSSGLIKLSSRLLVSSLIPLSLSSCSAWMVFPEELNPACLLPSSTILSSERLLSDSPLLSKGPIHYKISTTPCLNDHEESEQRVGELQQDRCLLLLHLYCSGCLQGRRRELQKEEPHSPGLHELP</sequence>
<evidence type="ECO:0000256" key="4">
    <source>
        <dbReference type="ARBA" id="ARBA00008092"/>
    </source>
</evidence>
<dbReference type="Gene3D" id="3.40.50.790">
    <property type="match status" value="1"/>
</dbReference>
<evidence type="ECO:0000256" key="12">
    <source>
        <dbReference type="ARBA" id="ARBA00022833"/>
    </source>
</evidence>
<evidence type="ECO:0000256" key="14">
    <source>
        <dbReference type="ARBA" id="ARBA00023015"/>
    </source>
</evidence>
<dbReference type="InterPro" id="IPR017907">
    <property type="entry name" value="Znf_RING_CS"/>
</dbReference>
<dbReference type="PRINTS" id="PR01290">
    <property type="entry name" value="PROXISOMPABR"/>
</dbReference>
<dbReference type="SUPFAM" id="SSF57850">
    <property type="entry name" value="RING/U-box"/>
    <property type="match status" value="1"/>
</dbReference>
<dbReference type="PANTHER" id="PTHR24082:SF15">
    <property type="entry name" value="PEROXISOME PROLIFERATOR-ACTIVATED RECEPTOR DELTA"/>
    <property type="match status" value="1"/>
</dbReference>
<dbReference type="InterPro" id="IPR001628">
    <property type="entry name" value="Znf_hrmn_rcpt"/>
</dbReference>
<feature type="domain" description="NR LBD" evidence="28">
    <location>
        <begin position="881"/>
        <end position="1109"/>
    </location>
</feature>
<keyword evidence="30" id="KW-1185">Reference proteome</keyword>
<feature type="region of interest" description="Disordered" evidence="24">
    <location>
        <begin position="1488"/>
        <end position="1519"/>
    </location>
</feature>
<dbReference type="Gene3D" id="3.30.40.10">
    <property type="entry name" value="Zinc/RING finger domain, C3HC4 (zinc finger)"/>
    <property type="match status" value="1"/>
</dbReference>
<feature type="region of interest" description="Disordered" evidence="24">
    <location>
        <begin position="1298"/>
        <end position="1350"/>
    </location>
</feature>
<keyword evidence="15" id="KW-0238">DNA-binding</keyword>
<dbReference type="CDD" id="cd16732">
    <property type="entry name" value="RING-HC_MKRN4"/>
    <property type="match status" value="1"/>
</dbReference>
<dbReference type="Gene3D" id="1.25.40.480">
    <property type="match status" value="1"/>
</dbReference>
<dbReference type="PROSITE" id="PS50103">
    <property type="entry name" value="ZF_C3H1"/>
    <property type="match status" value="1"/>
</dbReference>
<comment type="similarity">
    <text evidence="4">Belongs to the nuclear hormone receptor family. NR1 subfamily.</text>
</comment>